<feature type="transmembrane region" description="Helical" evidence="11">
    <location>
        <begin position="282"/>
        <end position="304"/>
    </location>
</feature>
<dbReference type="Pfam" id="PF00664">
    <property type="entry name" value="ABC_membrane"/>
    <property type="match status" value="1"/>
</dbReference>
<feature type="region of interest" description="Disordered" evidence="10">
    <location>
        <begin position="631"/>
        <end position="732"/>
    </location>
</feature>
<dbReference type="PROSITE" id="PS50929">
    <property type="entry name" value="ABC_TM1F"/>
    <property type="match status" value="1"/>
</dbReference>
<evidence type="ECO:0000256" key="10">
    <source>
        <dbReference type="SAM" id="MobiDB-lite"/>
    </source>
</evidence>
<dbReference type="GO" id="GO:0016020">
    <property type="term" value="C:membrane"/>
    <property type="evidence" value="ECO:0000318"/>
    <property type="project" value="GO_Central"/>
</dbReference>
<feature type="transmembrane region" description="Helical" evidence="11">
    <location>
        <begin position="108"/>
        <end position="128"/>
    </location>
</feature>
<dbReference type="SUPFAM" id="SSF90123">
    <property type="entry name" value="ABC transporter transmembrane region"/>
    <property type="match status" value="1"/>
</dbReference>
<evidence type="ECO:0000256" key="2">
    <source>
        <dbReference type="ARBA" id="ARBA00006493"/>
    </source>
</evidence>
<keyword evidence="4 11" id="KW-0812">Transmembrane</keyword>
<dbReference type="VEuPathDB" id="TrichDB:TVAG_070890"/>
<dbReference type="EMBL" id="DS113178">
    <property type="protein sequence ID" value="EAY23425.1"/>
    <property type="molecule type" value="Genomic_DNA"/>
</dbReference>
<comment type="subcellular location">
    <subcellularLocation>
        <location evidence="1">Endomembrane system</location>
        <topology evidence="1">Multi-pass membrane protein</topology>
    </subcellularLocation>
</comment>
<evidence type="ECO:0000256" key="7">
    <source>
        <dbReference type="ARBA" id="ARBA00022967"/>
    </source>
</evidence>
<dbReference type="Pfam" id="PF00005">
    <property type="entry name" value="ABC_tran"/>
    <property type="match status" value="1"/>
</dbReference>
<keyword evidence="9 11" id="KW-0472">Membrane</keyword>
<reference evidence="14" key="1">
    <citation type="submission" date="2006-10" db="EMBL/GenBank/DDBJ databases">
        <authorList>
            <person name="Amadeo P."/>
            <person name="Zhao Q."/>
            <person name="Wortman J."/>
            <person name="Fraser-Liggett C."/>
            <person name="Carlton J."/>
        </authorList>
    </citation>
    <scope>NUCLEOTIDE SEQUENCE</scope>
    <source>
        <strain evidence="14">G3</strain>
    </source>
</reference>
<dbReference type="KEGG" id="tva:5468990"/>
<dbReference type="FunFam" id="1.20.1560.10:FF:000175">
    <property type="entry name" value="ABC transporter family protein"/>
    <property type="match status" value="1"/>
</dbReference>
<dbReference type="InterPro" id="IPR039421">
    <property type="entry name" value="Type_1_exporter"/>
</dbReference>
<dbReference type="Gene3D" id="1.20.1560.10">
    <property type="entry name" value="ABC transporter type 1, transmembrane domain"/>
    <property type="match status" value="1"/>
</dbReference>
<feature type="compositionally biased region" description="Basic and acidic residues" evidence="10">
    <location>
        <begin position="631"/>
        <end position="662"/>
    </location>
</feature>
<feature type="compositionally biased region" description="Basic and acidic residues" evidence="10">
    <location>
        <begin position="669"/>
        <end position="692"/>
    </location>
</feature>
<dbReference type="GO" id="GO:0012505">
    <property type="term" value="C:endomembrane system"/>
    <property type="evidence" value="ECO:0007669"/>
    <property type="project" value="UniProtKB-SubCell"/>
</dbReference>
<dbReference type="CDD" id="cd03249">
    <property type="entry name" value="ABC_MTABC3_MDL1_MDL2"/>
    <property type="match status" value="1"/>
</dbReference>
<sequence length="732" mass="82342">MSEHQRHSSEYSSQGSRRESTSHEEIKVENSDKKQARGHLYGELFRNPWAIVGIFPALILGASNIVVYIFFGNILNAYTDHALSVKAHEQDPSVPIVDKMPYISKNCLWILLIAIFCGLSSFSGKVIWDRLGSRLSTKLRKRLFFQLMKSEVTFFDVTPIGSVISLLSEDSQMIQQSFGYIKHQQIENITKFIIGIVLAFVYSWKVALISFSSIPLATIFVVIFAPIIGKKNVIRFQSLSKSITLAEESLSSIRTVRGYNREDAEIERFRKLSLESSKYEQISGYLVSVMFFLIMIAIWADVLSNLYFAATLVEKSLKNGTKDFLIGDLMACNMFTVFGTMGIMMLQASVGSEQKSIAAGARILKLCNHVPDIPFEGGIDKVENFQGHIEFKNVTFRYPTRPVDVLINVSFEVKPRTHAALVGHSGSGKSTCIQLLERYYDVSEGIILIDGRDIKEYDPRFLHKKFGLVSQEPTLFSTTISENVKYGNPDATQEEVEKACELSNAKNFIEKMENKYETQVAEKGCALSGGQRQRIAIARALLKNPTILLCDEATSALDSSSERKVQAALDNVMQNRTSIIVAHRLSTIKHSDIIFVFDAGKIVESGTHDELLSHKGAYFNLVSRQLLTESSKKDEPINSARSIEKSHKEEAQIEIKNDETSDNKSSNDGSHEKEEHKEIKNKEKPSEIKTNLENEDNTENIESKKEIKDNYDTNDPSDYSEYSYSSESSISV</sequence>
<feature type="domain" description="ABC transporter" evidence="12">
    <location>
        <begin position="389"/>
        <end position="624"/>
    </location>
</feature>
<dbReference type="PROSITE" id="PS50893">
    <property type="entry name" value="ABC_TRANSPORTER_2"/>
    <property type="match status" value="1"/>
</dbReference>
<keyword evidence="15" id="KW-1185">Reference proteome</keyword>
<keyword evidence="8 11" id="KW-1133">Transmembrane helix</keyword>
<dbReference type="CDD" id="cd18577">
    <property type="entry name" value="ABC_6TM_Pgp_ABCB1_D1_like"/>
    <property type="match status" value="1"/>
</dbReference>
<feature type="transmembrane region" description="Helical" evidence="11">
    <location>
        <begin position="210"/>
        <end position="229"/>
    </location>
</feature>
<dbReference type="STRING" id="5722.A2D7Z2"/>
<dbReference type="FunCoup" id="A2D7Z2">
    <property type="interactions" value="143"/>
</dbReference>
<keyword evidence="5" id="KW-0547">Nucleotide-binding</keyword>
<evidence type="ECO:0000256" key="5">
    <source>
        <dbReference type="ARBA" id="ARBA00022741"/>
    </source>
</evidence>
<dbReference type="PANTHER" id="PTHR43394">
    <property type="entry name" value="ATP-DEPENDENT PERMEASE MDL1, MITOCHONDRIAL"/>
    <property type="match status" value="1"/>
</dbReference>
<dbReference type="GO" id="GO:0042626">
    <property type="term" value="F:ATPase-coupled transmembrane transporter activity"/>
    <property type="evidence" value="ECO:0000318"/>
    <property type="project" value="GO_Central"/>
</dbReference>
<dbReference type="InterPro" id="IPR011527">
    <property type="entry name" value="ABC1_TM_dom"/>
</dbReference>
<dbReference type="InterPro" id="IPR003593">
    <property type="entry name" value="AAA+_ATPase"/>
</dbReference>
<dbReference type="Gene3D" id="3.40.50.300">
    <property type="entry name" value="P-loop containing nucleotide triphosphate hydrolases"/>
    <property type="match status" value="1"/>
</dbReference>
<dbReference type="Proteomes" id="UP000001542">
    <property type="component" value="Unassembled WGS sequence"/>
</dbReference>
<organism evidence="14 15">
    <name type="scientific">Trichomonas vaginalis (strain ATCC PRA-98 / G3)</name>
    <dbReference type="NCBI Taxonomy" id="412133"/>
    <lineage>
        <taxon>Eukaryota</taxon>
        <taxon>Metamonada</taxon>
        <taxon>Parabasalia</taxon>
        <taxon>Trichomonadida</taxon>
        <taxon>Trichomonadidae</taxon>
        <taxon>Trichomonas</taxon>
    </lineage>
</organism>
<dbReference type="InterPro" id="IPR036640">
    <property type="entry name" value="ABC1_TM_sf"/>
</dbReference>
<evidence type="ECO:0000256" key="9">
    <source>
        <dbReference type="ARBA" id="ARBA00023136"/>
    </source>
</evidence>
<gene>
    <name evidence="14" type="ORF">TVAG_070890</name>
</gene>
<dbReference type="RefSeq" id="XP_001584411.1">
    <property type="nucleotide sequence ID" value="XM_001584361.1"/>
</dbReference>
<evidence type="ECO:0000256" key="4">
    <source>
        <dbReference type="ARBA" id="ARBA00022692"/>
    </source>
</evidence>
<evidence type="ECO:0000259" key="12">
    <source>
        <dbReference type="PROSITE" id="PS50893"/>
    </source>
</evidence>
<feature type="transmembrane region" description="Helical" evidence="11">
    <location>
        <begin position="49"/>
        <end position="71"/>
    </location>
</feature>
<dbReference type="GO" id="GO:0016887">
    <property type="term" value="F:ATP hydrolysis activity"/>
    <property type="evidence" value="ECO:0007669"/>
    <property type="project" value="InterPro"/>
</dbReference>
<reference evidence="14" key="2">
    <citation type="journal article" date="2007" name="Science">
        <title>Draft genome sequence of the sexually transmitted pathogen Trichomonas vaginalis.</title>
        <authorList>
            <person name="Carlton J.M."/>
            <person name="Hirt R.P."/>
            <person name="Silva J.C."/>
            <person name="Delcher A.L."/>
            <person name="Schatz M."/>
            <person name="Zhao Q."/>
            <person name="Wortman J.R."/>
            <person name="Bidwell S.L."/>
            <person name="Alsmark U.C.M."/>
            <person name="Besteiro S."/>
            <person name="Sicheritz-Ponten T."/>
            <person name="Noel C.J."/>
            <person name="Dacks J.B."/>
            <person name="Foster P.G."/>
            <person name="Simillion C."/>
            <person name="Van de Peer Y."/>
            <person name="Miranda-Saavedra D."/>
            <person name="Barton G.J."/>
            <person name="Westrop G.D."/>
            <person name="Mueller S."/>
            <person name="Dessi D."/>
            <person name="Fiori P.L."/>
            <person name="Ren Q."/>
            <person name="Paulsen I."/>
            <person name="Zhang H."/>
            <person name="Bastida-Corcuera F.D."/>
            <person name="Simoes-Barbosa A."/>
            <person name="Brown M.T."/>
            <person name="Hayes R.D."/>
            <person name="Mukherjee M."/>
            <person name="Okumura C.Y."/>
            <person name="Schneider R."/>
            <person name="Smith A.J."/>
            <person name="Vanacova S."/>
            <person name="Villalvazo M."/>
            <person name="Haas B.J."/>
            <person name="Pertea M."/>
            <person name="Feldblyum T.V."/>
            <person name="Utterback T.R."/>
            <person name="Shu C.L."/>
            <person name="Osoegawa K."/>
            <person name="de Jong P.J."/>
            <person name="Hrdy I."/>
            <person name="Horvathova L."/>
            <person name="Zubacova Z."/>
            <person name="Dolezal P."/>
            <person name="Malik S.B."/>
            <person name="Logsdon J.M. Jr."/>
            <person name="Henze K."/>
            <person name="Gupta A."/>
            <person name="Wang C.C."/>
            <person name="Dunne R.L."/>
            <person name="Upcroft J.A."/>
            <person name="Upcroft P."/>
            <person name="White O."/>
            <person name="Salzberg S.L."/>
            <person name="Tang P."/>
            <person name="Chiu C.-H."/>
            <person name="Lee Y.-S."/>
            <person name="Embley T.M."/>
            <person name="Coombs G.H."/>
            <person name="Mottram J.C."/>
            <person name="Tachezy J."/>
            <person name="Fraser-Liggett C.M."/>
            <person name="Johnson P.J."/>
        </authorList>
    </citation>
    <scope>NUCLEOTIDE SEQUENCE [LARGE SCALE GENOMIC DNA]</scope>
    <source>
        <strain evidence="14">G3</strain>
    </source>
</reference>
<dbReference type="OrthoDB" id="6500128at2759"/>
<dbReference type="SUPFAM" id="SSF52540">
    <property type="entry name" value="P-loop containing nucleoside triphosphate hydrolases"/>
    <property type="match status" value="1"/>
</dbReference>
<dbReference type="SMART" id="SM00382">
    <property type="entry name" value="AAA"/>
    <property type="match status" value="1"/>
</dbReference>
<accession>A2D7Z2</accession>
<evidence type="ECO:0000256" key="6">
    <source>
        <dbReference type="ARBA" id="ARBA00022840"/>
    </source>
</evidence>
<dbReference type="GO" id="GO:0005524">
    <property type="term" value="F:ATP binding"/>
    <property type="evidence" value="ECO:0007669"/>
    <property type="project" value="UniProtKB-KW"/>
</dbReference>
<dbReference type="PROSITE" id="PS00211">
    <property type="entry name" value="ABC_TRANSPORTER_1"/>
    <property type="match status" value="1"/>
</dbReference>
<proteinExistence type="inferred from homology"/>
<dbReference type="GO" id="GO:0055085">
    <property type="term" value="P:transmembrane transport"/>
    <property type="evidence" value="ECO:0000318"/>
    <property type="project" value="GO_Central"/>
</dbReference>
<feature type="compositionally biased region" description="Basic and acidic residues" evidence="10">
    <location>
        <begin position="701"/>
        <end position="711"/>
    </location>
</feature>
<dbReference type="AlphaFoldDB" id="A2D7Z2"/>
<dbReference type="InterPro" id="IPR017871">
    <property type="entry name" value="ABC_transporter-like_CS"/>
</dbReference>
<feature type="domain" description="ABC transmembrane type-1" evidence="13">
    <location>
        <begin position="57"/>
        <end position="346"/>
    </location>
</feature>
<dbReference type="FunFam" id="3.40.50.300:FF:000140">
    <property type="entry name" value="Lipid A export ATP-binding/permease protein MsbA"/>
    <property type="match status" value="1"/>
</dbReference>
<protein>
    <submittedName>
        <fullName evidence="14">ABC transporter family protein</fullName>
    </submittedName>
</protein>
<feature type="compositionally biased region" description="Low complexity" evidence="10">
    <location>
        <begin position="717"/>
        <end position="732"/>
    </location>
</feature>
<feature type="compositionally biased region" description="Basic and acidic residues" evidence="10">
    <location>
        <begin position="16"/>
        <end position="31"/>
    </location>
</feature>
<evidence type="ECO:0000256" key="3">
    <source>
        <dbReference type="ARBA" id="ARBA00022448"/>
    </source>
</evidence>
<evidence type="ECO:0000313" key="15">
    <source>
        <dbReference type="Proteomes" id="UP000001542"/>
    </source>
</evidence>
<evidence type="ECO:0000256" key="8">
    <source>
        <dbReference type="ARBA" id="ARBA00022989"/>
    </source>
</evidence>
<feature type="transmembrane region" description="Helical" evidence="11">
    <location>
        <begin position="324"/>
        <end position="346"/>
    </location>
</feature>
<dbReference type="InterPro" id="IPR003439">
    <property type="entry name" value="ABC_transporter-like_ATP-bd"/>
</dbReference>
<dbReference type="OMA" id="SHEKEEH"/>
<dbReference type="InParanoid" id="A2D7Z2"/>
<dbReference type="SMR" id="A2D7Z2"/>
<dbReference type="VEuPathDB" id="TrichDB:TVAGG3_1045530"/>
<keyword evidence="6" id="KW-0067">ATP-binding</keyword>
<evidence type="ECO:0000256" key="11">
    <source>
        <dbReference type="SAM" id="Phobius"/>
    </source>
</evidence>
<evidence type="ECO:0000259" key="13">
    <source>
        <dbReference type="PROSITE" id="PS50929"/>
    </source>
</evidence>
<keyword evidence="3" id="KW-0813">Transport</keyword>
<comment type="similarity">
    <text evidence="2">Belongs to the ABC transporter superfamily. ABCB family. MHC peptide exporter (TC 3.A.1.209) subfamily.</text>
</comment>
<dbReference type="GO" id="GO:0140359">
    <property type="term" value="F:ABC-type transporter activity"/>
    <property type="evidence" value="ECO:0007669"/>
    <property type="project" value="InterPro"/>
</dbReference>
<dbReference type="InterPro" id="IPR027417">
    <property type="entry name" value="P-loop_NTPase"/>
</dbReference>
<dbReference type="PANTHER" id="PTHR43394:SF1">
    <property type="entry name" value="ATP-BINDING CASSETTE SUB-FAMILY B MEMBER 10, MITOCHONDRIAL"/>
    <property type="match status" value="1"/>
</dbReference>
<evidence type="ECO:0000256" key="1">
    <source>
        <dbReference type="ARBA" id="ARBA00004127"/>
    </source>
</evidence>
<keyword evidence="7" id="KW-1278">Translocase</keyword>
<dbReference type="eggNOG" id="KOG0058">
    <property type="taxonomic scope" value="Eukaryota"/>
</dbReference>
<name>A2D7Z2_TRIV3</name>
<evidence type="ECO:0000313" key="14">
    <source>
        <dbReference type="EMBL" id="EAY23425.1"/>
    </source>
</evidence>
<feature type="region of interest" description="Disordered" evidence="10">
    <location>
        <begin position="1"/>
        <end position="31"/>
    </location>
</feature>